<proteinExistence type="predicted"/>
<name>A0A0N4Y5D1_NIPBR</name>
<protein>
    <submittedName>
        <fullName evidence="3">ABC transporter ATP-binding protein</fullName>
    </submittedName>
</protein>
<keyword evidence="2" id="KW-1185">Reference proteome</keyword>
<dbReference type="AlphaFoldDB" id="A0A0N4Y5D1"/>
<sequence>MEDAEEMGQQLYVMYNGRTICSGDIQFVKGSYVHVLNLVRKFGGGYMLHITMDEKDLDRTSKRLQDGITGSVAGSKVRTKKGKEMEIELPKLQERLFPKMLKTLEEEKQAGYVRDFQLTYGNIEETFQK</sequence>
<evidence type="ECO:0000313" key="2">
    <source>
        <dbReference type="Proteomes" id="UP000271162"/>
    </source>
</evidence>
<reference evidence="1 2" key="2">
    <citation type="submission" date="2018-11" db="EMBL/GenBank/DDBJ databases">
        <authorList>
            <consortium name="Pathogen Informatics"/>
        </authorList>
    </citation>
    <scope>NUCLEOTIDE SEQUENCE [LARGE SCALE GENOMIC DNA]</scope>
</reference>
<dbReference type="STRING" id="27835.A0A0N4Y5D1"/>
<dbReference type="Proteomes" id="UP000271162">
    <property type="component" value="Unassembled WGS sequence"/>
</dbReference>
<reference evidence="3" key="1">
    <citation type="submission" date="2017-02" db="UniProtKB">
        <authorList>
            <consortium name="WormBaseParasite"/>
        </authorList>
    </citation>
    <scope>IDENTIFICATION</scope>
</reference>
<evidence type="ECO:0000313" key="1">
    <source>
        <dbReference type="EMBL" id="VDL74779.1"/>
    </source>
</evidence>
<accession>A0A0N4Y5D1</accession>
<organism evidence="3">
    <name type="scientific">Nippostrongylus brasiliensis</name>
    <name type="common">Rat hookworm</name>
    <dbReference type="NCBI Taxonomy" id="27835"/>
    <lineage>
        <taxon>Eukaryota</taxon>
        <taxon>Metazoa</taxon>
        <taxon>Ecdysozoa</taxon>
        <taxon>Nematoda</taxon>
        <taxon>Chromadorea</taxon>
        <taxon>Rhabditida</taxon>
        <taxon>Rhabditina</taxon>
        <taxon>Rhabditomorpha</taxon>
        <taxon>Strongyloidea</taxon>
        <taxon>Heligmosomidae</taxon>
        <taxon>Nippostrongylus</taxon>
    </lineage>
</organism>
<gene>
    <name evidence="1" type="ORF">NBR_LOCUS11190</name>
</gene>
<dbReference type="EMBL" id="UYSL01020477">
    <property type="protein sequence ID" value="VDL74779.1"/>
    <property type="molecule type" value="Genomic_DNA"/>
</dbReference>
<evidence type="ECO:0000313" key="3">
    <source>
        <dbReference type="WBParaSite" id="NBR_0001118901-mRNA-1"/>
    </source>
</evidence>
<dbReference type="WBParaSite" id="NBR_0001118901-mRNA-1">
    <property type="protein sequence ID" value="NBR_0001118901-mRNA-1"/>
    <property type="gene ID" value="NBR_0001118901"/>
</dbReference>